<dbReference type="EMBL" id="JBJLSN010000001">
    <property type="protein sequence ID" value="MFL7899672.1"/>
    <property type="molecule type" value="Genomic_DNA"/>
</dbReference>
<evidence type="ECO:0000256" key="10">
    <source>
        <dbReference type="ARBA" id="ARBA00023317"/>
    </source>
</evidence>
<keyword evidence="22" id="KW-1185">Reference proteome</keyword>
<dbReference type="Proteomes" id="UP000027186">
    <property type="component" value="Chromosome"/>
</dbReference>
<proteinExistence type="inferred from homology"/>
<comment type="cofactor">
    <cofactor evidence="11">
        <name>pyruvate</name>
        <dbReference type="ChEBI" id="CHEBI:15361"/>
    </cofactor>
    <text evidence="11">Binds 1 pyruvoyl group covalently per subunit.</text>
</comment>
<keyword evidence="8 11" id="KW-0456">Lyase</keyword>
<feature type="chain" id="PRO_5044507765" description="Phosphatidylserine decarboxylase beta chain" evidence="11">
    <location>
        <begin position="1"/>
        <end position="188"/>
    </location>
</feature>
<evidence type="ECO:0000256" key="9">
    <source>
        <dbReference type="ARBA" id="ARBA00023264"/>
    </source>
</evidence>
<evidence type="ECO:0000313" key="21">
    <source>
        <dbReference type="Proteomes" id="UP000325333"/>
    </source>
</evidence>
<dbReference type="EMBL" id="VEWN01000001">
    <property type="protein sequence ID" value="KAA1058514.1"/>
    <property type="molecule type" value="Genomic_DNA"/>
</dbReference>
<organism evidence="13 18">
    <name type="scientific">Azospirillum argentinense</name>
    <dbReference type="NCBI Taxonomy" id="2970906"/>
    <lineage>
        <taxon>Bacteria</taxon>
        <taxon>Pseudomonadati</taxon>
        <taxon>Pseudomonadota</taxon>
        <taxon>Alphaproteobacteria</taxon>
        <taxon>Rhodospirillales</taxon>
        <taxon>Azospirillaceae</taxon>
        <taxon>Azospirillum</taxon>
    </lineage>
</organism>
<evidence type="ECO:0000313" key="22">
    <source>
        <dbReference type="Proteomes" id="UP001628281"/>
    </source>
</evidence>
<dbReference type="InterPro" id="IPR003817">
    <property type="entry name" value="PS_Dcarbxylase"/>
</dbReference>
<evidence type="ECO:0000313" key="13">
    <source>
        <dbReference type="EMBL" id="AIB11217.1"/>
    </source>
</evidence>
<evidence type="ECO:0000256" key="1">
    <source>
        <dbReference type="ARBA" id="ARBA00022475"/>
    </source>
</evidence>
<dbReference type="Proteomes" id="UP000236268">
    <property type="component" value="Unassembled WGS sequence"/>
</dbReference>
<dbReference type="PANTHER" id="PTHR35809:SF1">
    <property type="entry name" value="ARCHAETIDYLSERINE DECARBOXYLASE PROENZYME-RELATED"/>
    <property type="match status" value="1"/>
</dbReference>
<reference evidence="14 21" key="4">
    <citation type="submission" date="2019-07" db="EMBL/GenBank/DDBJ databases">
        <title>Genome sequencing of the stress-tolerant strain Azospirillum brasilense Az19.</title>
        <authorList>
            <person name="Maroniche G.A."/>
            <person name="Garcia J.E."/>
            <person name="Pagnussat L."/>
            <person name="Amenta M."/>
            <person name="Creus C.M."/>
        </authorList>
    </citation>
    <scope>NUCLEOTIDE SEQUENCE [LARGE SCALE GENOMIC DNA]</scope>
    <source>
        <strain evidence="14 21">Az19</strain>
    </source>
</reference>
<comment type="subcellular location">
    <subcellularLocation>
        <location evidence="11">Cell membrane</location>
        <topology evidence="11">Peripheral membrane protein</topology>
    </subcellularLocation>
</comment>
<comment type="function">
    <text evidence="11">Catalyzes the formation of phosphatidylethanolamine (PtdEtn) from phosphatidylserine (PtdSer).</text>
</comment>
<evidence type="ECO:0000313" key="20">
    <source>
        <dbReference type="Proteomes" id="UP000298595"/>
    </source>
</evidence>
<dbReference type="GO" id="GO:0005886">
    <property type="term" value="C:plasma membrane"/>
    <property type="evidence" value="ECO:0007669"/>
    <property type="project" value="UniProtKB-SubCell"/>
</dbReference>
<feature type="site" description="Cleavage (non-hydrolytic); by autocatalysis" evidence="11">
    <location>
        <begin position="188"/>
        <end position="189"/>
    </location>
</feature>
<keyword evidence="10 11" id="KW-0670">Pyruvate</keyword>
<dbReference type="Proteomes" id="UP001628281">
    <property type="component" value="Unassembled WGS sequence"/>
</dbReference>
<name>A0A060DEF4_9PROT</name>
<reference evidence="16 19" key="2">
    <citation type="submission" date="2018-01" db="EMBL/GenBank/DDBJ databases">
        <title>Whole genome sequence of Azospirillum brasilense REC3 isolated from strawberry roots.</title>
        <authorList>
            <person name="Fontana C.A."/>
            <person name="Salazar S.M."/>
            <person name="Bassi D."/>
            <person name="Puglisi E."/>
            <person name="Lovaisa N.C."/>
            <person name="Toffoli L.M."/>
            <person name="Pedraza R."/>
            <person name="Cocconcelli P.S."/>
        </authorList>
    </citation>
    <scope>NUCLEOTIDE SEQUENCE [LARGE SCALE GENOMIC DNA]</scope>
    <source>
        <strain evidence="16 19">REC3</strain>
    </source>
</reference>
<comment type="pathway">
    <text evidence="11">Phospholipid metabolism; phosphatidylethanolamine biosynthesis; phosphatidylethanolamine from CDP-diacylglycerol: step 2/2.</text>
</comment>
<keyword evidence="9 11" id="KW-1208">Phospholipid metabolism</keyword>
<reference evidence="15 22" key="5">
    <citation type="submission" date="2024-11" db="EMBL/GenBank/DDBJ databases">
        <title>Draft genome sequences of two bacteria associated to sugarcane roots in Colombia.</title>
        <authorList>
            <person name="Pardo-Diaz S."/>
            <person name="Masmela-Mendoza J."/>
            <person name="Delgadillo-Duran P."/>
            <person name="Bautista E.J."/>
            <person name="Rojas-Tapias D.F."/>
        </authorList>
    </citation>
    <scope>NUCLEOTIDE SEQUENCE [LARGE SCALE GENOMIC DNA]</scope>
    <source>
        <strain evidence="15 22">Ap18</strain>
    </source>
</reference>
<dbReference type="NCBIfam" id="NF003679">
    <property type="entry name" value="PRK05305.1-3"/>
    <property type="match status" value="1"/>
</dbReference>
<evidence type="ECO:0000313" key="18">
    <source>
        <dbReference type="Proteomes" id="UP000027186"/>
    </source>
</evidence>
<keyword evidence="12" id="KW-1133">Transmembrane helix</keyword>
<reference evidence="13 18" key="1">
    <citation type="journal article" date="2014" name="Genome Announc.">
        <title>Complete Genome Sequence of the Model Rhizosphere Strain Azospirillum brasilense Az39, Successfully Applied in Agriculture.</title>
        <authorList>
            <person name="Rivera D."/>
            <person name="Revale S."/>
            <person name="Molina R."/>
            <person name="Gualpa J."/>
            <person name="Puente M."/>
            <person name="Maroniche G."/>
            <person name="Paris G."/>
            <person name="Baker D."/>
            <person name="Clavijo B."/>
            <person name="McLay K."/>
            <person name="Spaepen S."/>
            <person name="Perticari A."/>
            <person name="Vazquez M."/>
            <person name="Wisniewski-Dye F."/>
            <person name="Watkins C."/>
            <person name="Martinez-Abarca F."/>
            <person name="Vanderleyden J."/>
            <person name="Cassan F."/>
        </authorList>
    </citation>
    <scope>NUCLEOTIDE SEQUENCE [LARGE SCALE GENOMIC DNA]</scope>
    <source>
        <strain evidence="13 18">Az39</strain>
    </source>
</reference>
<dbReference type="KEGG" id="abq:ABAZ39_04135"/>
<reference evidence="17 20" key="3">
    <citation type="submission" date="2018-09" db="EMBL/GenBank/DDBJ databases">
        <title>Whole genome based analysis of evolution and adaptive divergence in Indian and Brazilian strains of Azospirillum brasilense.</title>
        <authorList>
            <person name="Singh C."/>
            <person name="Tripathi A.K."/>
        </authorList>
    </citation>
    <scope>NUCLEOTIDE SEQUENCE [LARGE SCALE GENOMIC DNA]</scope>
    <source>
        <strain evidence="17 20">MTCC4035</strain>
    </source>
</reference>
<comment type="subunit">
    <text evidence="11">Heterodimer of a large membrane-associated beta subunit and a small pyruvoyl-containing alpha subunit.</text>
</comment>
<dbReference type="PANTHER" id="PTHR35809">
    <property type="entry name" value="ARCHAETIDYLSERINE DECARBOXYLASE PROENZYME-RELATED"/>
    <property type="match status" value="1"/>
</dbReference>
<keyword evidence="6 11" id="KW-0865">Zymogen</keyword>
<feature type="transmembrane region" description="Helical" evidence="12">
    <location>
        <begin position="20"/>
        <end position="52"/>
    </location>
</feature>
<dbReference type="Pfam" id="PF02666">
    <property type="entry name" value="PS_Dcarbxylase"/>
    <property type="match status" value="1"/>
</dbReference>
<keyword evidence="4 11" id="KW-0443">Lipid metabolism</keyword>
<dbReference type="HAMAP" id="MF_00664">
    <property type="entry name" value="PS_decarb_PSD_A"/>
    <property type="match status" value="1"/>
</dbReference>
<keyword evidence="12" id="KW-0812">Transmembrane</keyword>
<dbReference type="Proteomes" id="UP000298595">
    <property type="component" value="Chromosome"/>
</dbReference>
<evidence type="ECO:0000256" key="11">
    <source>
        <dbReference type="HAMAP-Rule" id="MF_00664"/>
    </source>
</evidence>
<evidence type="ECO:0000313" key="19">
    <source>
        <dbReference type="Proteomes" id="UP000236268"/>
    </source>
</evidence>
<dbReference type="AlphaFoldDB" id="A0A060DEF4"/>
<evidence type="ECO:0000313" key="16">
    <source>
        <dbReference type="EMBL" id="PNQ98441.1"/>
    </source>
</evidence>
<evidence type="ECO:0000256" key="8">
    <source>
        <dbReference type="ARBA" id="ARBA00023239"/>
    </source>
</evidence>
<feature type="chain" id="PRO_5044507766" description="Phosphatidylserine decarboxylase alpha chain" evidence="11">
    <location>
        <begin position="189"/>
        <end position="232"/>
    </location>
</feature>
<evidence type="ECO:0000256" key="4">
    <source>
        <dbReference type="ARBA" id="ARBA00023098"/>
    </source>
</evidence>
<dbReference type="NCBIfam" id="NF003678">
    <property type="entry name" value="PRK05305.1-2"/>
    <property type="match status" value="1"/>
</dbReference>
<evidence type="ECO:0000256" key="12">
    <source>
        <dbReference type="SAM" id="Phobius"/>
    </source>
</evidence>
<comment type="similarity">
    <text evidence="11">Belongs to the phosphatidylserine decarboxylase family. PSD-A subfamily.</text>
</comment>
<dbReference type="GO" id="GO:0006646">
    <property type="term" value="P:phosphatidylethanolamine biosynthetic process"/>
    <property type="evidence" value="ECO:0007669"/>
    <property type="project" value="UniProtKB-UniRule"/>
</dbReference>
<evidence type="ECO:0000256" key="7">
    <source>
        <dbReference type="ARBA" id="ARBA00023209"/>
    </source>
</evidence>
<evidence type="ECO:0000256" key="2">
    <source>
        <dbReference type="ARBA" id="ARBA00022516"/>
    </source>
</evidence>
<dbReference type="GeneID" id="56452673"/>
<dbReference type="Proteomes" id="UP000325333">
    <property type="component" value="Unassembled WGS sequence"/>
</dbReference>
<feature type="modified residue" description="Pyruvic acid (Ser); by autocatalysis" evidence="11">
    <location>
        <position position="189"/>
    </location>
</feature>
<feature type="active site" description="Schiff-base intermediate with substrate; via pyruvic acid" evidence="11">
    <location>
        <position position="189"/>
    </location>
</feature>
<keyword evidence="5 11" id="KW-0472">Membrane</keyword>
<keyword evidence="1 11" id="KW-1003">Cell membrane</keyword>
<keyword evidence="7 11" id="KW-0594">Phospholipid biosynthesis</keyword>
<evidence type="ECO:0000313" key="15">
    <source>
        <dbReference type="EMBL" id="MFL7899672.1"/>
    </source>
</evidence>
<comment type="catalytic activity">
    <reaction evidence="11">
        <text>a 1,2-diacyl-sn-glycero-3-phospho-L-serine + H(+) = a 1,2-diacyl-sn-glycero-3-phosphoethanolamine + CO2</text>
        <dbReference type="Rhea" id="RHEA:20828"/>
        <dbReference type="ChEBI" id="CHEBI:15378"/>
        <dbReference type="ChEBI" id="CHEBI:16526"/>
        <dbReference type="ChEBI" id="CHEBI:57262"/>
        <dbReference type="ChEBI" id="CHEBI:64612"/>
        <dbReference type="EC" id="4.1.1.65"/>
    </reaction>
</comment>
<comment type="PTM">
    <text evidence="11">Is synthesized initially as an inactive proenzyme. Formation of the active enzyme involves a self-maturation process in which the active site pyruvoyl group is generated from an internal serine residue via an autocatalytic post-translational modification. Two non-identical subunits are generated from the proenzyme in this reaction, and the pyruvate is formed at the N-terminus of the alpha chain, which is derived from the carboxyl end of the proenzyme. The post-translation cleavage follows an unusual pathway, termed non-hydrolytic serinolysis, in which the side chain hydroxyl group of the serine supplies its oxygen atom to form the C-terminus of the beta chain, while the remainder of the serine residue undergoes an oxidative deamination to produce ammonia and the pyruvoyl prosthetic group on the alpha chain.</text>
</comment>
<protein>
    <recommendedName>
        <fullName evidence="11">Phosphatidylserine decarboxylase proenzyme</fullName>
        <ecNumber evidence="11">4.1.1.65</ecNumber>
    </recommendedName>
    <component>
        <recommendedName>
            <fullName evidence="11">Phosphatidylserine decarboxylase alpha chain</fullName>
        </recommendedName>
    </component>
    <component>
        <recommendedName>
            <fullName evidence="11">Phosphatidylserine decarboxylase beta chain</fullName>
        </recommendedName>
    </component>
</protein>
<keyword evidence="3 11" id="KW-0210">Decarboxylase</keyword>
<dbReference type="NCBIfam" id="NF003677">
    <property type="entry name" value="PRK05305.1-1"/>
    <property type="match status" value="1"/>
</dbReference>
<dbReference type="EMBL" id="CP032321">
    <property type="protein sequence ID" value="QCN94687.1"/>
    <property type="molecule type" value="Genomic_DNA"/>
</dbReference>
<evidence type="ECO:0000256" key="5">
    <source>
        <dbReference type="ARBA" id="ARBA00023136"/>
    </source>
</evidence>
<evidence type="ECO:0000313" key="14">
    <source>
        <dbReference type="EMBL" id="KAA1058514.1"/>
    </source>
</evidence>
<evidence type="ECO:0000256" key="3">
    <source>
        <dbReference type="ARBA" id="ARBA00022793"/>
    </source>
</evidence>
<dbReference type="GO" id="GO:0004609">
    <property type="term" value="F:phosphatidylserine decarboxylase activity"/>
    <property type="evidence" value="ECO:0007669"/>
    <property type="project" value="UniProtKB-UniRule"/>
</dbReference>
<gene>
    <name evidence="11" type="primary">psd</name>
    <name evidence="13" type="ORF">ABAZ39_04135</name>
    <name evidence="15" type="ORF">ACJ41P_00930</name>
    <name evidence="16" type="ORF">C1S70_13330</name>
    <name evidence="17" type="ORF">D3093_05100</name>
    <name evidence="14" type="ORF">FH063_000714</name>
</gene>
<dbReference type="UniPathway" id="UPA00558">
    <property type="reaction ID" value="UER00616"/>
</dbReference>
<dbReference type="EMBL" id="POWG01000012">
    <property type="protein sequence ID" value="PNQ98441.1"/>
    <property type="molecule type" value="Genomic_DNA"/>
</dbReference>
<accession>A0A060DEF4</accession>
<dbReference type="EC" id="4.1.1.65" evidence="11"/>
<dbReference type="KEGG" id="aare:D3093_05100"/>
<evidence type="ECO:0000256" key="6">
    <source>
        <dbReference type="ARBA" id="ARBA00023145"/>
    </source>
</evidence>
<evidence type="ECO:0000313" key="17">
    <source>
        <dbReference type="EMBL" id="QCN94687.1"/>
    </source>
</evidence>
<keyword evidence="2 11" id="KW-0444">Lipid biosynthesis</keyword>
<sequence>MSALNTVVVPIHRAGWPFIAAFAVVSLILGLAVAKPLGWLGLVLTLWCVYFFRDPDRVTPTRPGLLVSPADGRVTMIVPAVPPPELGMGDKPLTRVSIFLNVFNVHVNRVPADGTVVAAEYHKGTFVNAALDKASEENERAAFRHRLPDGREIAYVQIAGLVARRILYWVKAGQEVKAGERFGLIRFGSRTDVYLPDGVVPLVCVGQTAIGGETVLADLTATEPQRQGDVRR</sequence>
<dbReference type="InterPro" id="IPR033175">
    <property type="entry name" value="PSD-A"/>
</dbReference>
<dbReference type="RefSeq" id="WP_014240934.1">
    <property type="nucleotide sequence ID" value="NZ_CP007793.1"/>
</dbReference>
<dbReference type="EMBL" id="CP007793">
    <property type="protein sequence ID" value="AIB11217.1"/>
    <property type="molecule type" value="Genomic_DNA"/>
</dbReference>